<protein>
    <submittedName>
        <fullName evidence="1">Uncharacterized protein</fullName>
    </submittedName>
</protein>
<comment type="caution">
    <text evidence="1">The sequence shown here is derived from an EMBL/GenBank/DDBJ whole genome shotgun (WGS) entry which is preliminary data.</text>
</comment>
<proteinExistence type="predicted"/>
<organism evidence="1">
    <name type="scientific">marine sediment metagenome</name>
    <dbReference type="NCBI Taxonomy" id="412755"/>
    <lineage>
        <taxon>unclassified sequences</taxon>
        <taxon>metagenomes</taxon>
        <taxon>ecological metagenomes</taxon>
    </lineage>
</organism>
<accession>A0A0F9IE36</accession>
<name>A0A0F9IE36_9ZZZZ</name>
<dbReference type="AlphaFoldDB" id="A0A0F9IE36"/>
<evidence type="ECO:0000313" key="1">
    <source>
        <dbReference type="EMBL" id="KKM25901.1"/>
    </source>
</evidence>
<gene>
    <name evidence="1" type="ORF">LCGC14_1590320</name>
</gene>
<dbReference type="EMBL" id="LAZR01012618">
    <property type="protein sequence ID" value="KKM25901.1"/>
    <property type="molecule type" value="Genomic_DNA"/>
</dbReference>
<sequence>MTGLNTSLCEEEITYRKVENSKIRQSSSNLGLVEFIPDKLRVQFKLCDYKDLGRFRHSLVVNLVFNYRSWGYLW</sequence>
<reference evidence="1" key="1">
    <citation type="journal article" date="2015" name="Nature">
        <title>Complex archaea that bridge the gap between prokaryotes and eukaryotes.</title>
        <authorList>
            <person name="Spang A."/>
            <person name="Saw J.H."/>
            <person name="Jorgensen S.L."/>
            <person name="Zaremba-Niedzwiedzka K."/>
            <person name="Martijn J."/>
            <person name="Lind A.E."/>
            <person name="van Eijk R."/>
            <person name="Schleper C."/>
            <person name="Guy L."/>
            <person name="Ettema T.J."/>
        </authorList>
    </citation>
    <scope>NUCLEOTIDE SEQUENCE</scope>
</reference>